<dbReference type="AlphaFoldDB" id="A0A803QSN9"/>
<dbReference type="Gramene" id="evm.model.ctgX71.1">
    <property type="protein sequence ID" value="cds.evm.model.ctgX71.1"/>
    <property type="gene ID" value="evm.TU.ctgX71.1"/>
</dbReference>
<dbReference type="Proteomes" id="UP000596661">
    <property type="component" value="Unassembled WGS sequence"/>
</dbReference>
<evidence type="ECO:0000313" key="2">
    <source>
        <dbReference type="Proteomes" id="UP000596661"/>
    </source>
</evidence>
<name>A0A803QSN9_CANSA</name>
<reference evidence="1" key="1">
    <citation type="submission" date="2021-03" db="UniProtKB">
        <authorList>
            <consortium name="EnsemblPlants"/>
        </authorList>
    </citation>
    <scope>IDENTIFICATION</scope>
</reference>
<dbReference type="EnsemblPlants" id="evm.model.ctgX71.1">
    <property type="protein sequence ID" value="cds.evm.model.ctgX71.1"/>
    <property type="gene ID" value="evm.TU.ctgX71.1"/>
</dbReference>
<keyword evidence="2" id="KW-1185">Reference proteome</keyword>
<organism evidence="1 2">
    <name type="scientific">Cannabis sativa</name>
    <name type="common">Hemp</name>
    <name type="synonym">Marijuana</name>
    <dbReference type="NCBI Taxonomy" id="3483"/>
    <lineage>
        <taxon>Eukaryota</taxon>
        <taxon>Viridiplantae</taxon>
        <taxon>Streptophyta</taxon>
        <taxon>Embryophyta</taxon>
        <taxon>Tracheophyta</taxon>
        <taxon>Spermatophyta</taxon>
        <taxon>Magnoliopsida</taxon>
        <taxon>eudicotyledons</taxon>
        <taxon>Gunneridae</taxon>
        <taxon>Pentapetalae</taxon>
        <taxon>rosids</taxon>
        <taxon>fabids</taxon>
        <taxon>Rosales</taxon>
        <taxon>Cannabaceae</taxon>
        <taxon>Cannabis</taxon>
    </lineage>
</organism>
<proteinExistence type="predicted"/>
<evidence type="ECO:0000313" key="1">
    <source>
        <dbReference type="EnsemblPlants" id="cds.evm.model.ctgX71.1"/>
    </source>
</evidence>
<accession>A0A803QSN9</accession>
<sequence length="129" mass="13971">MVGKAPGVEVAVGCIIECVRTPVVLGAPTPHIGALLEGRVSSRGVRPLRRTLFDRKILSAENTSFMQSSRNVNFGYLVCPSWGTLLGMEVKVDPRKIESDGIGPNQNTDVTELEASVYTGFGYYHSRSS</sequence>
<protein>
    <submittedName>
        <fullName evidence="1">Uncharacterized protein</fullName>
    </submittedName>
</protein>